<dbReference type="Proteomes" id="UP001596180">
    <property type="component" value="Unassembled WGS sequence"/>
</dbReference>
<evidence type="ECO:0000313" key="3">
    <source>
        <dbReference type="Proteomes" id="UP001596180"/>
    </source>
</evidence>
<reference evidence="3" key="1">
    <citation type="journal article" date="2019" name="Int. J. Syst. Evol. Microbiol.">
        <title>The Global Catalogue of Microorganisms (GCM) 10K type strain sequencing project: providing services to taxonomists for standard genome sequencing and annotation.</title>
        <authorList>
            <consortium name="The Broad Institute Genomics Platform"/>
            <consortium name="The Broad Institute Genome Sequencing Center for Infectious Disease"/>
            <person name="Wu L."/>
            <person name="Ma J."/>
        </authorList>
    </citation>
    <scope>NUCLEOTIDE SEQUENCE [LARGE SCALE GENOMIC DNA]</scope>
    <source>
        <strain evidence="3">JCM 10411</strain>
    </source>
</reference>
<name>A0ABW1E5Y4_9ACTN</name>
<keyword evidence="3" id="KW-1185">Reference proteome</keyword>
<accession>A0ABW1E5Y4</accession>
<dbReference type="RefSeq" id="WP_381369453.1">
    <property type="nucleotide sequence ID" value="NZ_JBHSOA010000074.1"/>
</dbReference>
<dbReference type="EMBL" id="JBHSOA010000074">
    <property type="protein sequence ID" value="MFC5855820.1"/>
    <property type="molecule type" value="Genomic_DNA"/>
</dbReference>
<feature type="region of interest" description="Disordered" evidence="1">
    <location>
        <begin position="50"/>
        <end position="72"/>
    </location>
</feature>
<gene>
    <name evidence="2" type="ORF">ACFPZI_29805</name>
</gene>
<evidence type="ECO:0000256" key="1">
    <source>
        <dbReference type="SAM" id="MobiDB-lite"/>
    </source>
</evidence>
<sequence>MEETSGDDVESCHYTHYSTPSSQRELISLHLECSLARTGAEKKDILNGAGMTPEELGEHFGMGSSGISDHDS</sequence>
<organism evidence="2 3">
    <name type="scientific">Streptomyces chlorus</name>
    <dbReference type="NCBI Taxonomy" id="887452"/>
    <lineage>
        <taxon>Bacteria</taxon>
        <taxon>Bacillati</taxon>
        <taxon>Actinomycetota</taxon>
        <taxon>Actinomycetes</taxon>
        <taxon>Kitasatosporales</taxon>
        <taxon>Streptomycetaceae</taxon>
        <taxon>Streptomyces</taxon>
    </lineage>
</organism>
<comment type="caution">
    <text evidence="2">The sequence shown here is derived from an EMBL/GenBank/DDBJ whole genome shotgun (WGS) entry which is preliminary data.</text>
</comment>
<protein>
    <submittedName>
        <fullName evidence="2">Uncharacterized protein</fullName>
    </submittedName>
</protein>
<proteinExistence type="predicted"/>
<evidence type="ECO:0000313" key="2">
    <source>
        <dbReference type="EMBL" id="MFC5855820.1"/>
    </source>
</evidence>